<dbReference type="InterPro" id="IPR036249">
    <property type="entry name" value="Thioredoxin-like_sf"/>
</dbReference>
<dbReference type="CDD" id="cd03013">
    <property type="entry name" value="PRX5_like"/>
    <property type="match status" value="1"/>
</dbReference>
<evidence type="ECO:0000256" key="7">
    <source>
        <dbReference type="SAM" id="MobiDB-lite"/>
    </source>
</evidence>
<keyword evidence="2 6" id="KW-0049">Antioxidant</keyword>
<dbReference type="PROSITE" id="PS51352">
    <property type="entry name" value="THIOREDOXIN_2"/>
    <property type="match status" value="1"/>
</dbReference>
<dbReference type="EC" id="1.11.1.27" evidence="6"/>
<keyword evidence="3 6" id="KW-0560">Oxidoreductase</keyword>
<proteinExistence type="inferred from homology"/>
<reference evidence="9 10" key="1">
    <citation type="submission" date="2019-07" db="EMBL/GenBank/DDBJ databases">
        <title>Whole genome shotgun sequence of Pseudonocardia asaccharolytica NBRC 16224.</title>
        <authorList>
            <person name="Hosoyama A."/>
            <person name="Uohara A."/>
            <person name="Ohji S."/>
            <person name="Ichikawa N."/>
        </authorList>
    </citation>
    <scope>NUCLEOTIDE SEQUENCE [LARGE SCALE GENOMIC DNA]</scope>
    <source>
        <strain evidence="9 10">NBRC 16224</strain>
    </source>
</reference>
<evidence type="ECO:0000256" key="4">
    <source>
        <dbReference type="ARBA" id="ARBA00023284"/>
    </source>
</evidence>
<keyword evidence="4 6" id="KW-0676">Redox-active center</keyword>
<feature type="active site" description="Cysteine sulfenic acid (-SOH) intermediate" evidence="5">
    <location>
        <position position="49"/>
    </location>
</feature>
<dbReference type="OrthoDB" id="9800621at2"/>
<sequence length="161" mass="16581">MTLSIGDRIPNATLTTMTESGPQPVESGEALGKGTVVLFAVPGAFTPTCSDHHLPGFVLRADELLAKGVDRIACIAVNDSFVLDAWGKVRGVGDKILMLGDGNGQFTSAAGMELDGSGFGLGTRSKRYAAVLEDGVVKELFVEDDGVGVAVSTADAVLAKL</sequence>
<comment type="function">
    <text evidence="6">Thiol-specific peroxidase that catalyzes the reduction of hydrogen peroxide and organic hydroperoxides to water and alcohols, respectively. Plays a role in cell protection against oxidative stress by detoxifying peroxides.</text>
</comment>
<protein>
    <recommendedName>
        <fullName evidence="6">Glutathione-dependent peroxiredoxin</fullName>
        <ecNumber evidence="6">1.11.1.27</ecNumber>
    </recommendedName>
</protein>
<comment type="similarity">
    <text evidence="6">Belongs to the peroxiredoxin family. Prx5 subfamily.</text>
</comment>
<dbReference type="EMBL" id="BJVI01000111">
    <property type="protein sequence ID" value="GEL20919.1"/>
    <property type="molecule type" value="Genomic_DNA"/>
</dbReference>
<feature type="domain" description="Thioredoxin" evidence="8">
    <location>
        <begin position="3"/>
        <end position="161"/>
    </location>
</feature>
<evidence type="ECO:0000256" key="2">
    <source>
        <dbReference type="ARBA" id="ARBA00022862"/>
    </source>
</evidence>
<comment type="caution">
    <text evidence="9">The sequence shown here is derived from an EMBL/GenBank/DDBJ whole genome shotgun (WGS) entry which is preliminary data.</text>
</comment>
<dbReference type="InterPro" id="IPR013740">
    <property type="entry name" value="Redoxin"/>
</dbReference>
<dbReference type="SUPFAM" id="SSF52833">
    <property type="entry name" value="Thioredoxin-like"/>
    <property type="match status" value="1"/>
</dbReference>
<dbReference type="GO" id="GO:0034599">
    <property type="term" value="P:cellular response to oxidative stress"/>
    <property type="evidence" value="ECO:0007669"/>
    <property type="project" value="InterPro"/>
</dbReference>
<dbReference type="STRING" id="1123024.GCA_000423625_03991"/>
<feature type="region of interest" description="Disordered" evidence="7">
    <location>
        <begin position="1"/>
        <end position="27"/>
    </location>
</feature>
<dbReference type="Gene3D" id="3.40.30.10">
    <property type="entry name" value="Glutaredoxin"/>
    <property type="match status" value="1"/>
</dbReference>
<dbReference type="InterPro" id="IPR037944">
    <property type="entry name" value="PRX5-like"/>
</dbReference>
<accession>A0A511D7Y1</accession>
<evidence type="ECO:0000313" key="9">
    <source>
        <dbReference type="EMBL" id="GEL20919.1"/>
    </source>
</evidence>
<dbReference type="PANTHER" id="PTHR10430:SF16">
    <property type="entry name" value="PEROXIREDOXIN-5, MITOCHONDRIAL"/>
    <property type="match status" value="1"/>
</dbReference>
<evidence type="ECO:0000256" key="3">
    <source>
        <dbReference type="ARBA" id="ARBA00023002"/>
    </source>
</evidence>
<dbReference type="AlphaFoldDB" id="A0A511D7Y1"/>
<keyword evidence="10" id="KW-1185">Reference proteome</keyword>
<evidence type="ECO:0000256" key="6">
    <source>
        <dbReference type="RuleBase" id="RU366011"/>
    </source>
</evidence>
<dbReference type="GO" id="GO:0045454">
    <property type="term" value="P:cell redox homeostasis"/>
    <property type="evidence" value="ECO:0007669"/>
    <property type="project" value="TreeGrafter"/>
</dbReference>
<dbReference type="GO" id="GO:0042744">
    <property type="term" value="P:hydrogen peroxide catabolic process"/>
    <property type="evidence" value="ECO:0007669"/>
    <property type="project" value="TreeGrafter"/>
</dbReference>
<gene>
    <name evidence="9" type="ORF">PA7_47560</name>
</gene>
<dbReference type="InterPro" id="IPR013766">
    <property type="entry name" value="Thioredoxin_domain"/>
</dbReference>
<name>A0A511D7Y1_9PSEU</name>
<evidence type="ECO:0000313" key="10">
    <source>
        <dbReference type="Proteomes" id="UP000321328"/>
    </source>
</evidence>
<dbReference type="GO" id="GO:0008379">
    <property type="term" value="F:thioredoxin peroxidase activity"/>
    <property type="evidence" value="ECO:0007669"/>
    <property type="project" value="InterPro"/>
</dbReference>
<dbReference type="RefSeq" id="WP_028931354.1">
    <property type="nucleotide sequence ID" value="NZ_AUII01000024.1"/>
</dbReference>
<evidence type="ECO:0000256" key="5">
    <source>
        <dbReference type="PIRSR" id="PIRSR637944-1"/>
    </source>
</evidence>
<evidence type="ECO:0000256" key="1">
    <source>
        <dbReference type="ARBA" id="ARBA00022559"/>
    </source>
</evidence>
<organism evidence="9 10">
    <name type="scientific">Pseudonocardia asaccharolytica DSM 44247 = NBRC 16224</name>
    <dbReference type="NCBI Taxonomy" id="1123024"/>
    <lineage>
        <taxon>Bacteria</taxon>
        <taxon>Bacillati</taxon>
        <taxon>Actinomycetota</taxon>
        <taxon>Actinomycetes</taxon>
        <taxon>Pseudonocardiales</taxon>
        <taxon>Pseudonocardiaceae</taxon>
        <taxon>Pseudonocardia</taxon>
    </lineage>
</organism>
<dbReference type="FunFam" id="3.40.30.10:FF:000020">
    <property type="entry name" value="Peroxiredoxin"/>
    <property type="match status" value="1"/>
</dbReference>
<keyword evidence="1 6" id="KW-0575">Peroxidase</keyword>
<dbReference type="GO" id="GO:0005737">
    <property type="term" value="C:cytoplasm"/>
    <property type="evidence" value="ECO:0007669"/>
    <property type="project" value="TreeGrafter"/>
</dbReference>
<dbReference type="Pfam" id="PF08534">
    <property type="entry name" value="Redoxin"/>
    <property type="match status" value="1"/>
</dbReference>
<feature type="compositionally biased region" description="Polar residues" evidence="7">
    <location>
        <begin position="12"/>
        <end position="21"/>
    </location>
</feature>
<evidence type="ECO:0000259" key="8">
    <source>
        <dbReference type="PROSITE" id="PS51352"/>
    </source>
</evidence>
<dbReference type="PANTHER" id="PTHR10430">
    <property type="entry name" value="PEROXIREDOXIN"/>
    <property type="match status" value="1"/>
</dbReference>
<comment type="catalytic activity">
    <reaction evidence="6">
        <text>a hydroperoxide + 2 glutathione = an alcohol + glutathione disulfide + H2O</text>
        <dbReference type="Rhea" id="RHEA:62632"/>
        <dbReference type="ChEBI" id="CHEBI:15377"/>
        <dbReference type="ChEBI" id="CHEBI:30879"/>
        <dbReference type="ChEBI" id="CHEBI:35924"/>
        <dbReference type="ChEBI" id="CHEBI:57925"/>
        <dbReference type="ChEBI" id="CHEBI:58297"/>
        <dbReference type="EC" id="1.11.1.27"/>
    </reaction>
</comment>
<dbReference type="Proteomes" id="UP000321328">
    <property type="component" value="Unassembled WGS sequence"/>
</dbReference>